<dbReference type="Pfam" id="PF19775">
    <property type="entry name" value="DUF6261"/>
    <property type="match status" value="1"/>
</dbReference>
<sequence>MKTDNLLPKMVRFRKTYLYSFNNALHTEFHRVQYDLVSKVESSKLNIAADLLASWKASIDLEIDIVKESAASVITKELDLKDHERDNVFTQLFSLVRAYRISFLETEKMSAEKLYIALKPYFGIQRGIKSIESIHILSLLKDTDKLTAEVTALGLEPVLTQLKKLNEEYEKLESQRRKDAVETKLPNSRSVRRETDEYFEVICQYIQAAYLLATKKDDKALVLKLVNEMNQVSADLRTSHKASIAQKKAHAKVEDLEPETDEIFMEDDENEDFQLKDTKANSILSDSASDISDDFTDTSSQ</sequence>
<dbReference type="InterPro" id="IPR046228">
    <property type="entry name" value="DUF6261"/>
</dbReference>
<dbReference type="OrthoDB" id="1082978at2"/>
<accession>L1N763</accession>
<dbReference type="HOGENOM" id="CLU_057108_1_0_10"/>
<dbReference type="AlphaFoldDB" id="L1N763"/>
<comment type="caution">
    <text evidence="2">The sequence shown here is derived from an EMBL/GenBank/DDBJ whole genome shotgun (WGS) entry which is preliminary data.</text>
</comment>
<evidence type="ECO:0008006" key="4">
    <source>
        <dbReference type="Google" id="ProtNLM"/>
    </source>
</evidence>
<proteinExistence type="predicted"/>
<name>L1N763_9BACT</name>
<evidence type="ECO:0000256" key="1">
    <source>
        <dbReference type="SAM" id="Coils"/>
    </source>
</evidence>
<evidence type="ECO:0000313" key="3">
    <source>
        <dbReference type="Proteomes" id="UP000010433"/>
    </source>
</evidence>
<gene>
    <name evidence="2" type="ORF">HMPREF9151_01745</name>
</gene>
<dbReference type="Proteomes" id="UP000010433">
    <property type="component" value="Unassembled WGS sequence"/>
</dbReference>
<organism evidence="2 3">
    <name type="scientific">Hoylesella saccharolytica F0055</name>
    <dbReference type="NCBI Taxonomy" id="1127699"/>
    <lineage>
        <taxon>Bacteria</taxon>
        <taxon>Pseudomonadati</taxon>
        <taxon>Bacteroidota</taxon>
        <taxon>Bacteroidia</taxon>
        <taxon>Bacteroidales</taxon>
        <taxon>Prevotellaceae</taxon>
        <taxon>Hoylesella</taxon>
    </lineage>
</organism>
<dbReference type="RefSeq" id="WP_009163049.1">
    <property type="nucleotide sequence ID" value="NZ_KB291003.1"/>
</dbReference>
<dbReference type="EMBL" id="AMEP01000102">
    <property type="protein sequence ID" value="EKX99318.1"/>
    <property type="molecule type" value="Genomic_DNA"/>
</dbReference>
<dbReference type="STRING" id="1127699.HMPREF9151_01745"/>
<keyword evidence="1" id="KW-0175">Coiled coil</keyword>
<feature type="coiled-coil region" evidence="1">
    <location>
        <begin position="155"/>
        <end position="182"/>
    </location>
</feature>
<protein>
    <recommendedName>
        <fullName evidence="4">Hemagglutinin protein HagB</fullName>
    </recommendedName>
</protein>
<reference evidence="2 3" key="1">
    <citation type="submission" date="2012-05" db="EMBL/GenBank/DDBJ databases">
        <authorList>
            <person name="Weinstock G."/>
            <person name="Sodergren E."/>
            <person name="Lobos E.A."/>
            <person name="Fulton L."/>
            <person name="Fulton R."/>
            <person name="Courtney L."/>
            <person name="Fronick C."/>
            <person name="O'Laughlin M."/>
            <person name="Godfrey J."/>
            <person name="Wilson R.M."/>
            <person name="Miner T."/>
            <person name="Farmer C."/>
            <person name="Delehaunty K."/>
            <person name="Cordes M."/>
            <person name="Minx P."/>
            <person name="Tomlinson C."/>
            <person name="Chen J."/>
            <person name="Wollam A."/>
            <person name="Pepin K.H."/>
            <person name="Bhonagiri V."/>
            <person name="Zhang X."/>
            <person name="Suruliraj S."/>
            <person name="Warren W."/>
            <person name="Mitreva M."/>
            <person name="Mardis E.R."/>
            <person name="Wilson R.K."/>
        </authorList>
    </citation>
    <scope>NUCLEOTIDE SEQUENCE [LARGE SCALE GENOMIC DNA]</scope>
    <source>
        <strain evidence="2 3">F0055</strain>
    </source>
</reference>
<keyword evidence="3" id="KW-1185">Reference proteome</keyword>
<dbReference type="PATRIC" id="fig|1127699.3.peg.1611"/>
<evidence type="ECO:0000313" key="2">
    <source>
        <dbReference type="EMBL" id="EKX99318.1"/>
    </source>
</evidence>